<evidence type="ECO:0000259" key="2">
    <source>
        <dbReference type="SMART" id="SM00451"/>
    </source>
</evidence>
<protein>
    <recommendedName>
        <fullName evidence="2">U1-type domain-containing protein</fullName>
    </recommendedName>
</protein>
<gene>
    <name evidence="3" type="ORF">CVLEPA_LOCUS24193</name>
</gene>
<reference evidence="3 4" key="1">
    <citation type="submission" date="2024-02" db="EMBL/GenBank/DDBJ databases">
        <authorList>
            <person name="Daric V."/>
            <person name="Darras S."/>
        </authorList>
    </citation>
    <scope>NUCLEOTIDE SEQUENCE [LARGE SCALE GENOMIC DNA]</scope>
</reference>
<feature type="compositionally biased region" description="Polar residues" evidence="1">
    <location>
        <begin position="301"/>
        <end position="311"/>
    </location>
</feature>
<keyword evidence="4" id="KW-1185">Reference proteome</keyword>
<feature type="compositionally biased region" description="Basic and acidic residues" evidence="1">
    <location>
        <begin position="574"/>
        <end position="583"/>
    </location>
</feature>
<dbReference type="InterPro" id="IPR036236">
    <property type="entry name" value="Znf_C2H2_sf"/>
</dbReference>
<feature type="compositionally biased region" description="Basic and acidic residues" evidence="1">
    <location>
        <begin position="615"/>
        <end position="626"/>
    </location>
</feature>
<feature type="region of interest" description="Disordered" evidence="1">
    <location>
        <begin position="705"/>
        <end position="780"/>
    </location>
</feature>
<feature type="region of interest" description="Disordered" evidence="1">
    <location>
        <begin position="300"/>
        <end position="351"/>
    </location>
</feature>
<dbReference type="Gene3D" id="3.30.160.60">
    <property type="entry name" value="Classic Zinc Finger"/>
    <property type="match status" value="1"/>
</dbReference>
<dbReference type="EMBL" id="CAWYQH010000119">
    <property type="protein sequence ID" value="CAK8691489.1"/>
    <property type="molecule type" value="Genomic_DNA"/>
</dbReference>
<dbReference type="SMART" id="SM00451">
    <property type="entry name" value="ZnF_U1"/>
    <property type="match status" value="1"/>
</dbReference>
<proteinExistence type="predicted"/>
<dbReference type="InterPro" id="IPR003604">
    <property type="entry name" value="Matrin/U1-like-C_Znf_C2H2"/>
</dbReference>
<feature type="compositionally biased region" description="Basic and acidic residues" evidence="1">
    <location>
        <begin position="501"/>
        <end position="528"/>
    </location>
</feature>
<evidence type="ECO:0000256" key="1">
    <source>
        <dbReference type="SAM" id="MobiDB-lite"/>
    </source>
</evidence>
<feature type="compositionally biased region" description="Basic residues" evidence="1">
    <location>
        <begin position="767"/>
        <end position="776"/>
    </location>
</feature>
<dbReference type="Pfam" id="PF12874">
    <property type="entry name" value="zf-met"/>
    <property type="match status" value="1"/>
</dbReference>
<comment type="caution">
    <text evidence="3">The sequence shown here is derived from an EMBL/GenBank/DDBJ whole genome shotgun (WGS) entry which is preliminary data.</text>
</comment>
<name>A0ABP0GL30_CLALP</name>
<feature type="compositionally biased region" description="Basic and acidic residues" evidence="1">
    <location>
        <begin position="536"/>
        <end position="550"/>
    </location>
</feature>
<dbReference type="PANTHER" id="PTHR45762">
    <property type="entry name" value="ZINC FINGER RNA-BINDING PROTEIN"/>
    <property type="match status" value="1"/>
</dbReference>
<dbReference type="SUPFAM" id="SSF57667">
    <property type="entry name" value="beta-beta-alpha zinc fingers"/>
    <property type="match status" value="1"/>
</dbReference>
<organism evidence="3 4">
    <name type="scientific">Clavelina lepadiformis</name>
    <name type="common">Light-bulb sea squirt</name>
    <name type="synonym">Ascidia lepadiformis</name>
    <dbReference type="NCBI Taxonomy" id="159417"/>
    <lineage>
        <taxon>Eukaryota</taxon>
        <taxon>Metazoa</taxon>
        <taxon>Chordata</taxon>
        <taxon>Tunicata</taxon>
        <taxon>Ascidiacea</taxon>
        <taxon>Aplousobranchia</taxon>
        <taxon>Clavelinidae</taxon>
        <taxon>Clavelina</taxon>
    </lineage>
</organism>
<feature type="compositionally biased region" description="Basic and acidic residues" evidence="1">
    <location>
        <begin position="637"/>
        <end position="649"/>
    </location>
</feature>
<evidence type="ECO:0000313" key="3">
    <source>
        <dbReference type="EMBL" id="CAK8691489.1"/>
    </source>
</evidence>
<dbReference type="Proteomes" id="UP001642483">
    <property type="component" value="Unassembled WGS sequence"/>
</dbReference>
<feature type="compositionally biased region" description="Basic residues" evidence="1">
    <location>
        <begin position="734"/>
        <end position="743"/>
    </location>
</feature>
<feature type="region of interest" description="Disordered" evidence="1">
    <location>
        <begin position="240"/>
        <end position="276"/>
    </location>
</feature>
<feature type="region of interest" description="Disordered" evidence="1">
    <location>
        <begin position="10"/>
        <end position="45"/>
    </location>
</feature>
<dbReference type="InterPro" id="IPR013087">
    <property type="entry name" value="Znf_C2H2_type"/>
</dbReference>
<feature type="compositionally biased region" description="Basic and acidic residues" evidence="1">
    <location>
        <begin position="466"/>
        <end position="494"/>
    </location>
</feature>
<evidence type="ECO:0000313" key="4">
    <source>
        <dbReference type="Proteomes" id="UP001642483"/>
    </source>
</evidence>
<accession>A0ABP0GL30</accession>
<sequence length="813" mass="93441">MQRRVVRNLIERKNNDQGLSSGLSRTLPRKSEFAGASGSKKKGGSLVLTDESWEAMKSETSPFKKEKLHCEVCGASCLDRAEFNAHLNGRRHLQRMNKKVQHKSAENENRTLVTLMPSIKDARNDDDLSNVLTRIARSEPLLGLKFVSRIQTGVSFVESLYTCHLCKLESHVEGITRHLFSKKHMLKYIEDRHFNIYRDITSFPNSDNKPISQKSVRDAAYQIMEKEGGVENVGTIRVRVPNSSSTNGDSPGAVHNDGRGSQGGSDDIDEELQKKAASLAQREKMLAAKERFILQAEQEVQRIQRSPPKSSQHQRRSFSQEKMNRSPSRSQKEKSYREVSPVMSTESRRSASNDQMIMKSLLEDFKVSQLHCDTIRKMPETSRKTLYDLSSEEKKFQKSLIKLKDIGSHKKMSSVEQLMETKLGQALRKLEVDKMELLFAEKKKLDTKRRRKDERGGSPGFESSSDDFRSQERLSANQKKDIARNRECHRESHDAPSNSYDKNRDRSRRERSNELHRSYSQNERHQTERSVPVRGKYSEGHRGDRNRSENGHGQISHHGDGGHSRSSSRSVNYESDRAPRHSDQVMQQRCPDVVQDRRGFDRRKRSSPPLVRRIHHEDSDGSGRYERSRKHQFSPRDVGDHRRRFEQYHSPKRDLYDKCDPHFTSYIKNAHKTVEGKISSAAAKGSLNSVADAFIKNPTLKSALNVLEEDPRSKKEETRSSRTRSSTQEELIPRKRNRNRHGSPHNSDNFEEAQPRRYVSNSDRFPVHKPRGGRRYSRGENEARAFHPSQGGATANHNVLINCDQYLPRKFGR</sequence>
<feature type="domain" description="U1-type" evidence="2">
    <location>
        <begin position="65"/>
        <end position="99"/>
    </location>
</feature>
<feature type="compositionally biased region" description="Basic and acidic residues" evidence="1">
    <location>
        <begin position="318"/>
        <end position="337"/>
    </location>
</feature>
<feature type="region of interest" description="Disordered" evidence="1">
    <location>
        <begin position="446"/>
        <end position="649"/>
    </location>
</feature>
<feature type="compositionally biased region" description="Basic and acidic residues" evidence="1">
    <location>
        <begin position="709"/>
        <end position="720"/>
    </location>
</feature>
<dbReference type="PANTHER" id="PTHR45762:SF10">
    <property type="entry name" value="C2H2-TYPE DOMAIN-CONTAINING PROTEIN"/>
    <property type="match status" value="1"/>
</dbReference>